<organism evidence="1">
    <name type="scientific">Oscillatoriales cyanobacterium SpSt-418</name>
    <dbReference type="NCBI Taxonomy" id="2282169"/>
    <lineage>
        <taxon>Bacteria</taxon>
        <taxon>Bacillati</taxon>
        <taxon>Cyanobacteriota</taxon>
        <taxon>Cyanophyceae</taxon>
        <taxon>Oscillatoriophycideae</taxon>
        <taxon>Oscillatoriales</taxon>
    </lineage>
</organism>
<protein>
    <submittedName>
        <fullName evidence="1">TerB family tellurite resistance protein</fullName>
    </submittedName>
</protein>
<proteinExistence type="predicted"/>
<dbReference type="SUPFAM" id="SSF158682">
    <property type="entry name" value="TerB-like"/>
    <property type="match status" value="1"/>
</dbReference>
<accession>A0A7C3KHS9</accession>
<dbReference type="InterPro" id="IPR029024">
    <property type="entry name" value="TerB-like"/>
</dbReference>
<sequence>MTVETQDVKTLIKILIGAAWLDGKIQQEEREYLHRVVREKGLENDAELSPLLYEFRPVKPQECYNWVQEYLGSHPTSERCQQLIEAISGLIYSDGTVANEEAKLLTDLQVIEESDKGNKTPDHSVLNAVRSLYKRWVNNLGG</sequence>
<evidence type="ECO:0000313" key="1">
    <source>
        <dbReference type="EMBL" id="HFN00691.1"/>
    </source>
</evidence>
<dbReference type="AlphaFoldDB" id="A0A7C3KHS9"/>
<name>A0A7C3KHS9_9CYAN</name>
<gene>
    <name evidence="1" type="ORF">ENR64_23650</name>
</gene>
<dbReference type="Gene3D" id="1.10.3680.10">
    <property type="entry name" value="TerB-like"/>
    <property type="match status" value="1"/>
</dbReference>
<dbReference type="CDD" id="cd07177">
    <property type="entry name" value="terB_like"/>
    <property type="match status" value="1"/>
</dbReference>
<dbReference type="EMBL" id="DSRU01000337">
    <property type="protein sequence ID" value="HFN00691.1"/>
    <property type="molecule type" value="Genomic_DNA"/>
</dbReference>
<comment type="caution">
    <text evidence="1">The sequence shown here is derived from an EMBL/GenBank/DDBJ whole genome shotgun (WGS) entry which is preliminary data.</text>
</comment>
<reference evidence="1" key="1">
    <citation type="journal article" date="2020" name="mSystems">
        <title>Genome- and Community-Level Interaction Insights into Carbon Utilization and Element Cycling Functions of Hydrothermarchaeota in Hydrothermal Sediment.</title>
        <authorList>
            <person name="Zhou Z."/>
            <person name="Liu Y."/>
            <person name="Xu W."/>
            <person name="Pan J."/>
            <person name="Luo Z.H."/>
            <person name="Li M."/>
        </authorList>
    </citation>
    <scope>NUCLEOTIDE SEQUENCE [LARGE SCALE GENOMIC DNA]</scope>
    <source>
        <strain evidence="1">SpSt-418</strain>
    </source>
</reference>